<comment type="caution">
    <text evidence="1">The sequence shown here is derived from an EMBL/GenBank/DDBJ whole genome shotgun (WGS) entry which is preliminary data.</text>
</comment>
<organism evidence="1 2">
    <name type="scientific">Corynebacterium diphtheriae</name>
    <dbReference type="NCBI Taxonomy" id="1717"/>
    <lineage>
        <taxon>Bacteria</taxon>
        <taxon>Bacillati</taxon>
        <taxon>Actinomycetota</taxon>
        <taxon>Actinomycetes</taxon>
        <taxon>Mycobacteriales</taxon>
        <taxon>Corynebacteriaceae</taxon>
        <taxon>Corynebacterium</taxon>
    </lineage>
</organism>
<proteinExistence type="predicted"/>
<dbReference type="RefSeq" id="WP_088263231.1">
    <property type="nucleotide sequence ID" value="NZ_MSIH01000003.1"/>
</dbReference>
<dbReference type="Proteomes" id="UP000480222">
    <property type="component" value="Unassembled WGS sequence"/>
</dbReference>
<sequence>MKKVRFLKAGTIEGKTVAAAARKVYGRKVDVKRNPNPSSAEWGMVISPAAESREFNVHDNVISVEEFDAGDADGLEEVRDLGGRIKIAKEVLRGLEDEMKELLTSSEMEEFTDYALAKASGYLAPRVHRIREGK</sequence>
<protein>
    <submittedName>
        <fullName evidence="1">Uncharacterized protein</fullName>
    </submittedName>
</protein>
<evidence type="ECO:0000313" key="1">
    <source>
        <dbReference type="EMBL" id="CAB0594778.1"/>
    </source>
</evidence>
<accession>A0A811G408</accession>
<dbReference type="EMBL" id="CADDAV010000010">
    <property type="protein sequence ID" value="CAB0594778.1"/>
    <property type="molecule type" value="Genomic_DNA"/>
</dbReference>
<gene>
    <name evidence="1" type="ORF">CIP107547_00938</name>
</gene>
<evidence type="ECO:0000313" key="2">
    <source>
        <dbReference type="Proteomes" id="UP000480222"/>
    </source>
</evidence>
<reference evidence="1 2" key="1">
    <citation type="submission" date="2020-02" db="EMBL/GenBank/DDBJ databases">
        <authorList>
            <person name="Brisse S."/>
        </authorList>
    </citation>
    <scope>NUCLEOTIDE SEQUENCE [LARGE SCALE GENOMIC DNA]</scope>
    <source>
        <strain evidence="1">CIP107547</strain>
    </source>
</reference>
<name>A0A811G408_CORDP</name>
<dbReference type="AlphaFoldDB" id="A0A811G408"/>